<proteinExistence type="predicted"/>
<evidence type="ECO:0000313" key="1">
    <source>
        <dbReference type="EMBL" id="CAB4719544.1"/>
    </source>
</evidence>
<dbReference type="AlphaFoldDB" id="A0A6J6RJJ6"/>
<protein>
    <submittedName>
        <fullName evidence="1">Unannotated protein</fullName>
    </submittedName>
</protein>
<dbReference type="EMBL" id="CAEZXW010000183">
    <property type="protein sequence ID" value="CAB4719544.1"/>
    <property type="molecule type" value="Genomic_DNA"/>
</dbReference>
<sequence>MRAYCSPQHCGTRDVHIQSIEPLGTGAIRTAVIVSAGEIDEDVDVAPRLRGIAHNSFNGGIVGDVGMYKSGATLLGGGRAGLFIDLNDEHFGAIGHQCAGYRFSKEGATTGNYCGLSRKCMCLRTHRTPSLWEQSDGR</sequence>
<name>A0A6J6RJJ6_9ZZZZ</name>
<reference evidence="1" key="1">
    <citation type="submission" date="2020-05" db="EMBL/GenBank/DDBJ databases">
        <authorList>
            <person name="Chiriac C."/>
            <person name="Salcher M."/>
            <person name="Ghai R."/>
            <person name="Kavagutti S V."/>
        </authorList>
    </citation>
    <scope>NUCLEOTIDE SEQUENCE</scope>
</reference>
<accession>A0A6J6RJJ6</accession>
<organism evidence="1">
    <name type="scientific">freshwater metagenome</name>
    <dbReference type="NCBI Taxonomy" id="449393"/>
    <lineage>
        <taxon>unclassified sequences</taxon>
        <taxon>metagenomes</taxon>
        <taxon>ecological metagenomes</taxon>
    </lineage>
</organism>
<gene>
    <name evidence="1" type="ORF">UFOPK2593_01610</name>
</gene>